<dbReference type="AlphaFoldDB" id="A0A9W8CXC1"/>
<organism evidence="6 7">
    <name type="scientific">Coemansia biformis</name>
    <dbReference type="NCBI Taxonomy" id="1286918"/>
    <lineage>
        <taxon>Eukaryota</taxon>
        <taxon>Fungi</taxon>
        <taxon>Fungi incertae sedis</taxon>
        <taxon>Zoopagomycota</taxon>
        <taxon>Kickxellomycotina</taxon>
        <taxon>Kickxellomycetes</taxon>
        <taxon>Kickxellales</taxon>
        <taxon>Kickxellaceae</taxon>
        <taxon>Coemansia</taxon>
    </lineage>
</organism>
<sequence length="775" mass="85129">MATCPGFALAGLAAIPAARHAGLRLPRDSMQSRHLAGRVAPSIPRPPACAGQRKHTTAATTIAEAGTPAQRRTQPPHASSIELLRQFRSDMAASRTEAAIRVYEGLRDQIRFRDADLNAAGMPLQGELRRFHLKARQAAARMGAEERPAAYRAIVHAICDMRRLGMRIGATETAARIYAHRCLGNYVEAVDVWREGVTKWCADAGSAPGSSPNAGSVKYMFPQAHHDALGAAVALKCAGLVREVYYTAVRAMDISHQMSAGTPSQHLHARRAPLFWSLFPAGSREMHRQAQALDSGSLLAEAPGGSGVGSSGAERAWDPARLGSSFLAHVYEDARRWAGADCRLLSRIVQVLIRALFAEGRREPAVQMYIDLRNVAERERPGSRRAQGPTVTREILCEVVGGLCRHSRPGEAHQLLVGAGRGHRGYHAWNSYFDGLANRIRQRPGGWQPAASPAEGLDRLRQAIGEMEVIDGLAPDAVTRSIWLRACFRAGDWQLGERYFRANIDAVGCDAVCWDTLIRGMLGSGHAAAQRAGWQQIDALARQPTAGSLAVDRRLVETVLRHALQHLTAWYEPAYTPDGEIVDRVFRWVEARLSLERRSTFAVVIAAQIRAGRLRSALELYHSMRSHGLWPQVAINCMVAEALAAGGPAMAAQQAGEALAFVEANVPPQHYGPVFLALLKIAVQHKNYDDVWAIIDRHYPLARPGVPFPDARMYQAALRATCDHGDFAQHRRLLDRLRDHLDLVGDQIPTHSVRMAQVYSYFRRQQQNGAGTRPR</sequence>
<dbReference type="OrthoDB" id="185373at2759"/>
<comment type="subunit">
    <text evidence="4">Binds to mitochondrial small subunit 15S rRNA.</text>
</comment>
<comment type="caution">
    <text evidence="6">The sequence shown here is derived from an EMBL/GenBank/DDBJ whole genome shotgun (WGS) entry which is preliminary data.</text>
</comment>
<comment type="similarity">
    <text evidence="1">Belongs to the CCM1 family.</text>
</comment>
<dbReference type="Pfam" id="PF01535">
    <property type="entry name" value="PPR"/>
    <property type="match status" value="1"/>
</dbReference>
<proteinExistence type="inferred from homology"/>
<protein>
    <recommendedName>
        <fullName evidence="8">Pentacotripeptide-repeat region of PRORP domain-containing protein</fullName>
    </recommendedName>
</protein>
<evidence type="ECO:0000256" key="4">
    <source>
        <dbReference type="ARBA" id="ARBA00044511"/>
    </source>
</evidence>
<dbReference type="Proteomes" id="UP001143981">
    <property type="component" value="Unassembled WGS sequence"/>
</dbReference>
<name>A0A9W8CXC1_9FUNG</name>
<dbReference type="InterPro" id="IPR011990">
    <property type="entry name" value="TPR-like_helical_dom_sf"/>
</dbReference>
<evidence type="ECO:0000313" key="6">
    <source>
        <dbReference type="EMBL" id="KAJ1733780.1"/>
    </source>
</evidence>
<dbReference type="PROSITE" id="PS51375">
    <property type="entry name" value="PPR"/>
    <property type="match status" value="1"/>
</dbReference>
<keyword evidence="2" id="KW-0677">Repeat</keyword>
<evidence type="ECO:0000313" key="7">
    <source>
        <dbReference type="Proteomes" id="UP001143981"/>
    </source>
</evidence>
<feature type="repeat" description="PPR" evidence="5">
    <location>
        <begin position="597"/>
        <end position="631"/>
    </location>
</feature>
<dbReference type="InterPro" id="IPR002885">
    <property type="entry name" value="PPR_rpt"/>
</dbReference>
<keyword evidence="7" id="KW-1185">Reference proteome</keyword>
<reference evidence="6" key="1">
    <citation type="submission" date="2022-07" db="EMBL/GenBank/DDBJ databases">
        <title>Phylogenomic reconstructions and comparative analyses of Kickxellomycotina fungi.</title>
        <authorList>
            <person name="Reynolds N.K."/>
            <person name="Stajich J.E."/>
            <person name="Barry K."/>
            <person name="Grigoriev I.V."/>
            <person name="Crous P."/>
            <person name="Smith M.E."/>
        </authorList>
    </citation>
    <scope>NUCLEOTIDE SEQUENCE</scope>
    <source>
        <strain evidence="6">BCRC 34381</strain>
    </source>
</reference>
<evidence type="ECO:0000256" key="5">
    <source>
        <dbReference type="PROSITE-ProRule" id="PRU00708"/>
    </source>
</evidence>
<accession>A0A9W8CXC1</accession>
<evidence type="ECO:0000256" key="2">
    <source>
        <dbReference type="ARBA" id="ARBA00022737"/>
    </source>
</evidence>
<evidence type="ECO:0008006" key="8">
    <source>
        <dbReference type="Google" id="ProtNLM"/>
    </source>
</evidence>
<gene>
    <name evidence="6" type="ORF">LPJ61_001397</name>
</gene>
<dbReference type="Gene3D" id="1.25.40.10">
    <property type="entry name" value="Tetratricopeptide repeat domain"/>
    <property type="match status" value="2"/>
</dbReference>
<evidence type="ECO:0000256" key="1">
    <source>
        <dbReference type="ARBA" id="ARBA00006192"/>
    </source>
</evidence>
<comment type="function">
    <text evidence="3">Regulates mitochondrial small subunit maturation by controlling 15S rRNA 5'-end processing. Localizes to the 5' precursor of the 15S rRNA in a position that is subsequently occupied by mS47 in the mature yeast mtSSU. Uses structure and sequence-specific RNA recognition, binding to a single-stranded region of the precursor and specifically recognizing bases -6 to -1. The exchange of Ccm1 for mS47 is coupled to the irreversible removal of precursor rRNA that is accompanied by conformational changes of the mitoribosomal proteins uS5m and mS26. These conformational changes signal completion of 5'-end rRNA processing through protection of the mature 5'-end of the 15S rRNA and stabilization of mS47. The removal of the 5' precursor together with the dissociation of Ccm1 may be catalyzed by the 5'-3' exoribonuclease Pet127. Involved in the specific removal of group I introns in mitochondrial encoded transcripts.</text>
</comment>
<dbReference type="PANTHER" id="PTHR47447:SF24">
    <property type="entry name" value="PENTATRICOPEPTIDE REPEAT-CONTAINING PROTEIN"/>
    <property type="match status" value="1"/>
</dbReference>
<dbReference type="EMBL" id="JANBOI010000116">
    <property type="protein sequence ID" value="KAJ1733780.1"/>
    <property type="molecule type" value="Genomic_DNA"/>
</dbReference>
<dbReference type="NCBIfam" id="TIGR00756">
    <property type="entry name" value="PPR"/>
    <property type="match status" value="1"/>
</dbReference>
<dbReference type="PANTHER" id="PTHR47447">
    <property type="entry name" value="OS03G0856100 PROTEIN"/>
    <property type="match status" value="1"/>
</dbReference>
<evidence type="ECO:0000256" key="3">
    <source>
        <dbReference type="ARBA" id="ARBA00044493"/>
    </source>
</evidence>